<feature type="region of interest" description="Disordered" evidence="6">
    <location>
        <begin position="647"/>
        <end position="677"/>
    </location>
</feature>
<comment type="similarity">
    <text evidence="3">Belongs to the peptidase M10B family.</text>
</comment>
<dbReference type="SUPFAM" id="SSF89260">
    <property type="entry name" value="Collagen-binding domain"/>
    <property type="match status" value="1"/>
</dbReference>
<reference evidence="8 9" key="1">
    <citation type="submission" date="2023-08" db="EMBL/GenBank/DDBJ databases">
        <title>genomic of G39.</title>
        <authorList>
            <person name="Wang Y."/>
        </authorList>
    </citation>
    <scope>NUCLEOTIDE SEQUENCE [LARGE SCALE GENOMIC DNA]</scope>
    <source>
        <strain evidence="8 9">G39</strain>
    </source>
</reference>
<keyword evidence="5" id="KW-0677">Repeat</keyword>
<dbReference type="Pfam" id="PF04151">
    <property type="entry name" value="PPC"/>
    <property type="match status" value="1"/>
</dbReference>
<dbReference type="PANTHER" id="PTHR38340">
    <property type="entry name" value="S-LAYER PROTEIN"/>
    <property type="match status" value="1"/>
</dbReference>
<dbReference type="InterPro" id="IPR001343">
    <property type="entry name" value="Hemolysn_Ca-bd"/>
</dbReference>
<accession>A0ABT9HRA7</accession>
<keyword evidence="4" id="KW-0964">Secreted</keyword>
<dbReference type="Gene3D" id="2.60.120.380">
    <property type="match status" value="1"/>
</dbReference>
<evidence type="ECO:0000256" key="5">
    <source>
        <dbReference type="ARBA" id="ARBA00022737"/>
    </source>
</evidence>
<dbReference type="Pfam" id="PF08548">
    <property type="entry name" value="Peptidase_M10_C"/>
    <property type="match status" value="1"/>
</dbReference>
<feature type="region of interest" description="Disordered" evidence="6">
    <location>
        <begin position="494"/>
        <end position="534"/>
    </location>
</feature>
<sequence>MYQDFYFNQWVGARMAESAQIRLANMVSEHDSGGFLSSGASLFALSSDPAPTFEITHSQACSCSSCCGSDEKATGPTPAGDEPVFVAGDIAGDTSTTATITVGGSLTSELETVGDTDWVAITLTAGQTIDISLFGSGANPVGDTYLRVRDSSGNIVAFNDDADGLNSALTFTATGAGTYYIEVDSYLSSYTGEYTLTVDEGVPPEPLDVYTYDEIAVQLTQTYWGGSARSWDVGADGSITVNITELSADGQFLARAALETWTDATGIQFVEVGGVAEITFQDSDSGAYAFSSVSGGTISSSTVNVSLDWIENYGAGLNSYSFQTYIHEIGHALGLGHGGNYNGSAGYPNDASYANDSWATTIMSYFSQNENTYFANQGFDYNFVLTPMAGDIAAVEALYGLSSSTRLGNTVYGFNSTSDRDIHDATQFVSIAYTIVDSGGNDTLDYSGFTQDQVINLNPETFMNIGGETGNVVIGRGTVIENAFGGSGADTIDGNQANNGIQGNDGNDTVNGRGGDDTIYGQAGSDSLYGNGGNDSLFGGDDRDYLYGGNDADSAYGGSGNDVVIGNYGDDTLNGGVGDDLIFAGYGNDTVDGGDGRDTMRGGFGTDTLSGGQGTDAIYGGAGDDTLYGGTGQDFLYGGNGADFLSGGAQDDRLEGDEGDDRLDGNDGNDNVLGGGGNDVVIGGTGDDLLRGGSGNDFLRGGNGSDNLGGGAGADRLTGGAGNDIVTGGTGADEFAFIAMGTGNADTITDFSVADDTIVFDGSIFGALNAGVLAAGAFRIGNSAQDANDRIIYNNNTGELFYDSDGAGGAEQKLVAQLSAGLALTNADFFTESGAANAGLADIKQDYNLAAMPEFIFA</sequence>
<evidence type="ECO:0000256" key="6">
    <source>
        <dbReference type="SAM" id="MobiDB-lite"/>
    </source>
</evidence>
<dbReference type="InterPro" id="IPR006026">
    <property type="entry name" value="Peptidase_Metallo"/>
</dbReference>
<evidence type="ECO:0000313" key="9">
    <source>
        <dbReference type="Proteomes" id="UP001240639"/>
    </source>
</evidence>
<evidence type="ECO:0000256" key="4">
    <source>
        <dbReference type="ARBA" id="ARBA00022525"/>
    </source>
</evidence>
<dbReference type="Proteomes" id="UP001240639">
    <property type="component" value="Unassembled WGS sequence"/>
</dbReference>
<comment type="caution">
    <text evidence="8">The sequence shown here is derived from an EMBL/GenBank/DDBJ whole genome shotgun (WGS) entry which is preliminary data.</text>
</comment>
<protein>
    <submittedName>
        <fullName evidence="8">M10 family metallopeptidase C-terminal domain-containing protein</fullName>
    </submittedName>
</protein>
<evidence type="ECO:0000256" key="1">
    <source>
        <dbReference type="ARBA" id="ARBA00001913"/>
    </source>
</evidence>
<dbReference type="InterPro" id="IPR011049">
    <property type="entry name" value="Serralysin-like_metalloprot_C"/>
</dbReference>
<comment type="subcellular location">
    <subcellularLocation>
        <location evidence="2">Secreted</location>
    </subcellularLocation>
</comment>
<organism evidence="8 9">
    <name type="scientific">Qipengyuania profundimaris</name>
    <dbReference type="NCBI Taxonomy" id="3067652"/>
    <lineage>
        <taxon>Bacteria</taxon>
        <taxon>Pseudomonadati</taxon>
        <taxon>Pseudomonadota</taxon>
        <taxon>Alphaproteobacteria</taxon>
        <taxon>Sphingomonadales</taxon>
        <taxon>Erythrobacteraceae</taxon>
        <taxon>Qipengyuania</taxon>
    </lineage>
</organism>
<dbReference type="InterPro" id="IPR013858">
    <property type="entry name" value="Peptidase_M10B_C"/>
</dbReference>
<dbReference type="EMBL" id="JAVAIM010000001">
    <property type="protein sequence ID" value="MDP4575540.1"/>
    <property type="molecule type" value="Genomic_DNA"/>
</dbReference>
<dbReference type="Pfam" id="PF00353">
    <property type="entry name" value="HemolysinCabind"/>
    <property type="match status" value="5"/>
</dbReference>
<dbReference type="InterPro" id="IPR018511">
    <property type="entry name" value="Hemolysin-typ_Ca-bd_CS"/>
</dbReference>
<keyword evidence="9" id="KW-1185">Reference proteome</keyword>
<feature type="compositionally biased region" description="Polar residues" evidence="6">
    <location>
        <begin position="494"/>
        <end position="510"/>
    </location>
</feature>
<dbReference type="PANTHER" id="PTHR38340:SF1">
    <property type="entry name" value="S-LAYER PROTEIN"/>
    <property type="match status" value="1"/>
</dbReference>
<dbReference type="Gene3D" id="2.150.10.10">
    <property type="entry name" value="Serralysin-like metalloprotease, C-terminal"/>
    <property type="match status" value="5"/>
</dbReference>
<dbReference type="Pfam" id="PF13583">
    <property type="entry name" value="Reprolysin_4"/>
    <property type="match status" value="1"/>
</dbReference>
<evidence type="ECO:0000256" key="3">
    <source>
        <dbReference type="ARBA" id="ARBA00009490"/>
    </source>
</evidence>
<proteinExistence type="inferred from homology"/>
<name>A0ABT9HRA7_9SPHN</name>
<dbReference type="SMART" id="SM00235">
    <property type="entry name" value="ZnMc"/>
    <property type="match status" value="1"/>
</dbReference>
<evidence type="ECO:0000313" key="8">
    <source>
        <dbReference type="EMBL" id="MDP4575540.1"/>
    </source>
</evidence>
<evidence type="ECO:0000256" key="2">
    <source>
        <dbReference type="ARBA" id="ARBA00004613"/>
    </source>
</evidence>
<feature type="domain" description="Peptidase metallopeptidase" evidence="7">
    <location>
        <begin position="227"/>
        <end position="368"/>
    </location>
</feature>
<comment type="cofactor">
    <cofactor evidence="1">
        <name>Ca(2+)</name>
        <dbReference type="ChEBI" id="CHEBI:29108"/>
    </cofactor>
</comment>
<gene>
    <name evidence="8" type="ORF">Q9K02_10365</name>
</gene>
<dbReference type="SUPFAM" id="SSF55486">
    <property type="entry name" value="Metalloproteases ('zincins'), catalytic domain"/>
    <property type="match status" value="1"/>
</dbReference>
<dbReference type="InterPro" id="IPR024079">
    <property type="entry name" value="MetalloPept_cat_dom_sf"/>
</dbReference>
<dbReference type="InterPro" id="IPR007280">
    <property type="entry name" value="Peptidase_C_arc/bac"/>
</dbReference>
<evidence type="ECO:0000259" key="7">
    <source>
        <dbReference type="SMART" id="SM00235"/>
    </source>
</evidence>
<dbReference type="SUPFAM" id="SSF51120">
    <property type="entry name" value="beta-Roll"/>
    <property type="match status" value="3"/>
</dbReference>
<dbReference type="InterPro" id="IPR050557">
    <property type="entry name" value="RTX_toxin/Mannuronan_C5-epim"/>
</dbReference>
<dbReference type="PRINTS" id="PR00313">
    <property type="entry name" value="CABNDNGRPT"/>
</dbReference>
<dbReference type="PROSITE" id="PS00330">
    <property type="entry name" value="HEMOLYSIN_CALCIUM"/>
    <property type="match status" value="3"/>
</dbReference>
<dbReference type="Gene3D" id="3.40.390.10">
    <property type="entry name" value="Collagenase (Catalytic Domain)"/>
    <property type="match status" value="1"/>
</dbReference>
<dbReference type="RefSeq" id="WP_305932824.1">
    <property type="nucleotide sequence ID" value="NZ_JAVAIM010000001.1"/>
</dbReference>